<dbReference type="SUPFAM" id="SSF54373">
    <property type="entry name" value="FAD-linked reductases, C-terminal domain"/>
    <property type="match status" value="1"/>
</dbReference>
<dbReference type="STRING" id="665118.SAMN02983003_2214"/>
<accession>A0A1K2HY96</accession>
<organism evidence="6 7">
    <name type="scientific">Devosia enhydra</name>
    <dbReference type="NCBI Taxonomy" id="665118"/>
    <lineage>
        <taxon>Bacteria</taxon>
        <taxon>Pseudomonadati</taxon>
        <taxon>Pseudomonadota</taxon>
        <taxon>Alphaproteobacteria</taxon>
        <taxon>Hyphomicrobiales</taxon>
        <taxon>Devosiaceae</taxon>
        <taxon>Devosia</taxon>
    </lineage>
</organism>
<evidence type="ECO:0000259" key="5">
    <source>
        <dbReference type="Pfam" id="PF01266"/>
    </source>
</evidence>
<dbReference type="Proteomes" id="UP000183447">
    <property type="component" value="Unassembled WGS sequence"/>
</dbReference>
<keyword evidence="7" id="KW-1185">Reference proteome</keyword>
<dbReference type="OrthoDB" id="9806257at2"/>
<dbReference type="GO" id="GO:0050660">
    <property type="term" value="F:flavin adenine dinucleotide binding"/>
    <property type="evidence" value="ECO:0007669"/>
    <property type="project" value="InterPro"/>
</dbReference>
<dbReference type="Gene3D" id="3.50.50.60">
    <property type="entry name" value="FAD/NAD(P)-binding domain"/>
    <property type="match status" value="1"/>
</dbReference>
<keyword evidence="3" id="KW-0274">FAD</keyword>
<dbReference type="InterPro" id="IPR045170">
    <property type="entry name" value="MTOX"/>
</dbReference>
<reference evidence="6 7" key="1">
    <citation type="submission" date="2016-11" db="EMBL/GenBank/DDBJ databases">
        <authorList>
            <person name="Jaros S."/>
            <person name="Januszkiewicz K."/>
            <person name="Wedrychowicz H."/>
        </authorList>
    </citation>
    <scope>NUCLEOTIDE SEQUENCE [LARGE SCALE GENOMIC DNA]</scope>
    <source>
        <strain evidence="6 7">ATCC 23634</strain>
    </source>
</reference>
<evidence type="ECO:0000313" key="7">
    <source>
        <dbReference type="Proteomes" id="UP000183447"/>
    </source>
</evidence>
<proteinExistence type="predicted"/>
<dbReference type="RefSeq" id="WP_072342689.1">
    <property type="nucleotide sequence ID" value="NZ_FPKU01000002.1"/>
</dbReference>
<protein>
    <submittedName>
        <fullName evidence="6">Sarcosine oxidase</fullName>
    </submittedName>
</protein>
<evidence type="ECO:0000313" key="6">
    <source>
        <dbReference type="EMBL" id="SFZ84790.1"/>
    </source>
</evidence>
<dbReference type="AlphaFoldDB" id="A0A1K2HY96"/>
<dbReference type="Pfam" id="PF01266">
    <property type="entry name" value="DAO"/>
    <property type="match status" value="1"/>
</dbReference>
<dbReference type="Gene3D" id="3.30.9.10">
    <property type="entry name" value="D-Amino Acid Oxidase, subunit A, domain 2"/>
    <property type="match status" value="1"/>
</dbReference>
<dbReference type="InterPro" id="IPR036188">
    <property type="entry name" value="FAD/NAD-bd_sf"/>
</dbReference>
<dbReference type="SUPFAM" id="SSF51905">
    <property type="entry name" value="FAD/NAD(P)-binding domain"/>
    <property type="match status" value="1"/>
</dbReference>
<dbReference type="NCBIfam" id="NF008425">
    <property type="entry name" value="PRK11259.1"/>
    <property type="match status" value="1"/>
</dbReference>
<feature type="domain" description="FAD dependent oxidoreductase" evidence="5">
    <location>
        <begin position="5"/>
        <end position="369"/>
    </location>
</feature>
<dbReference type="PANTHER" id="PTHR10961">
    <property type="entry name" value="PEROXISOMAL SARCOSINE OXIDASE"/>
    <property type="match status" value="1"/>
</dbReference>
<evidence type="ECO:0000256" key="3">
    <source>
        <dbReference type="ARBA" id="ARBA00022827"/>
    </source>
</evidence>
<keyword evidence="4" id="KW-0560">Oxidoreductase</keyword>
<dbReference type="EMBL" id="FPKU01000002">
    <property type="protein sequence ID" value="SFZ84790.1"/>
    <property type="molecule type" value="Genomic_DNA"/>
</dbReference>
<dbReference type="GO" id="GO:0008115">
    <property type="term" value="F:sarcosine oxidase activity"/>
    <property type="evidence" value="ECO:0007669"/>
    <property type="project" value="TreeGrafter"/>
</dbReference>
<name>A0A1K2HY96_9HYPH</name>
<gene>
    <name evidence="6" type="ORF">SAMN02983003_2214</name>
</gene>
<dbReference type="PANTHER" id="PTHR10961:SF7">
    <property type="entry name" value="FAD DEPENDENT OXIDOREDUCTASE DOMAIN-CONTAINING PROTEIN"/>
    <property type="match status" value="1"/>
</dbReference>
<dbReference type="InterPro" id="IPR006076">
    <property type="entry name" value="FAD-dep_OxRdtase"/>
</dbReference>
<evidence type="ECO:0000256" key="4">
    <source>
        <dbReference type="ARBA" id="ARBA00023002"/>
    </source>
</evidence>
<evidence type="ECO:0000256" key="1">
    <source>
        <dbReference type="ARBA" id="ARBA00001974"/>
    </source>
</evidence>
<sequence>MTGFDVVVVGLGAAGSATLLQLARRGVRVLGLDRYAPPHAMGSTHGESRITRRGIGEGEAYVPLARRSHEIWRDIEAETDAGLLFEIGSIIISRADDAVPRPGRTGFIARSRDAARRFGITHEMLDAAEIRHCFPHLRPSDDEVGYYEPGGGYLVPEACVAANLRLAERSGATLGLGCTVQSLRHERDHVVLETDTGPIRAARVVVSAGPWAGPLLGPPFAALLQPVRQVMHWFPVDPDWQAAWRSGPVFMWPHGASGDDFFYGFPLIGEAGSFKTADEFYGAPTPPETIDRAVPAEDSARMYRAHLEGRLAGIGATAEKAVTCIYTVTPDSAFLIDDHPAIPGVLVVSPCSGHGFKHSAAIGEAVAERLVEGRSTIDLSPFALGRLASQAVPAR</sequence>
<evidence type="ECO:0000256" key="2">
    <source>
        <dbReference type="ARBA" id="ARBA00022630"/>
    </source>
</evidence>
<comment type="cofactor">
    <cofactor evidence="1">
        <name>FAD</name>
        <dbReference type="ChEBI" id="CHEBI:57692"/>
    </cofactor>
</comment>
<keyword evidence="2" id="KW-0285">Flavoprotein</keyword>